<dbReference type="Gene3D" id="3.80.10.10">
    <property type="entry name" value="Ribonuclease Inhibitor"/>
    <property type="match status" value="1"/>
</dbReference>
<dbReference type="InterPro" id="IPR002182">
    <property type="entry name" value="NB-ARC"/>
</dbReference>
<dbReference type="Pfam" id="PF00931">
    <property type="entry name" value="NB-ARC"/>
    <property type="match status" value="2"/>
</dbReference>
<protein>
    <recommendedName>
        <fullName evidence="10">Disease resistance protein</fullName>
    </recommendedName>
</protein>
<keyword evidence="1" id="KW-0677">Repeat</keyword>
<dbReference type="InterPro" id="IPR041118">
    <property type="entry name" value="Rx_N"/>
</dbReference>
<keyword evidence="3" id="KW-0611">Plant defense</keyword>
<feature type="domain" description="NB-ARC" evidence="4">
    <location>
        <begin position="166"/>
        <end position="261"/>
    </location>
</feature>
<dbReference type="EnsemblPlants" id="QL11p040919:mrna">
    <property type="protein sequence ID" value="QL11p040919:mrna"/>
    <property type="gene ID" value="QL11p040919"/>
</dbReference>
<dbReference type="InterPro" id="IPR044974">
    <property type="entry name" value="Disease_R_plants"/>
</dbReference>
<dbReference type="InterPro" id="IPR036388">
    <property type="entry name" value="WH-like_DNA-bd_sf"/>
</dbReference>
<evidence type="ECO:0000259" key="6">
    <source>
        <dbReference type="Pfam" id="PF23559"/>
    </source>
</evidence>
<feature type="domain" description="Disease resistance N-terminal" evidence="5">
    <location>
        <begin position="5"/>
        <end position="93"/>
    </location>
</feature>
<dbReference type="Pfam" id="PF23598">
    <property type="entry name" value="LRR_14"/>
    <property type="match status" value="1"/>
</dbReference>
<dbReference type="PRINTS" id="PR00364">
    <property type="entry name" value="DISEASERSIST"/>
</dbReference>
<dbReference type="Pfam" id="PF18052">
    <property type="entry name" value="Rx_N"/>
    <property type="match status" value="1"/>
</dbReference>
<proteinExistence type="predicted"/>
<evidence type="ECO:0000256" key="3">
    <source>
        <dbReference type="ARBA" id="ARBA00022821"/>
    </source>
</evidence>
<dbReference type="PANTHER" id="PTHR23155">
    <property type="entry name" value="DISEASE RESISTANCE PROTEIN RP"/>
    <property type="match status" value="1"/>
</dbReference>
<feature type="domain" description="NB-ARC" evidence="4">
    <location>
        <begin position="323"/>
        <end position="422"/>
    </location>
</feature>
<sequence length="930" mass="106483">MVDSVVSFLLENVTQLLSQESKLLGGVEDQVRSLQNELSLINAFLKNTDGKRHDNELVKVVVSQIRDVAYEAEDVVDMFIMAVTKHRRKGKLGKLIHSCNRAISFHEVAKKIESIKIINKEIHDNRNKYGIEIAESSGGETEAEVKLHKRRRYVEEDHVVGFGHDTEALVKQLIEGRLHLNFVSIIGMGGLGKTTLARKIYNDNHVKNHFDFHGWVYVSQEYKIRDMLIETLKGMTPMPKLKKFILKVELKEELLHGLEAKYSTNKDKLKGTVIEDLNGIKAMNDEECRKALFAFLEHIKKKKLPKWLSDSMSAFVEGIYEKNGVGWQDLDEDELRSLLFDCLKDKRYLVVLDDIWEIEAWNEVSAAFPNNLNGSRILITSRIKEVALHGTSVNSVPIPPYELPFLNEDKSWELFCRKVFRGATCPLELETLGRQIVDSCQGLPLAIVDRSSCMDILALSYNHLPRRLKPCFLYFGIYPEDFEIPVRQLIRLWIAEGFIQQIGNRNIEDVAEDYLEELIDWSLIQVATKRLDGGVKTCCIHDLLRDLCISESAEEKFLEVCSDVKLSPMSKCHRISIHFANNPYISSNPCKSSNNRSVIGFQGVVRLESPLDKGYYLKWLCKSNKFVRVVELRNMAICCAIPKKIQNLFLLRYLSISSGLPHVIIPNSLCNLWNLETLDMRNSKIESLPKGLWKLQKLRHLYLNGPTSLPGTDNEEGLPNLQVLTGIALNHYTESLFAKARFPNLRKLGLCSSNVHESRLFILSLSSIHPLRHLQTLKVCKYIYKLSNPSSLQLIPTKLTLLDMPNFSPSFGVLCSLTNLRILKVVGCDNLVLECDEHSFCQLRVFKMAKLNHMQWTMKKGAMPRLQRLVIERCKFYMLPLDELWCSSALQDVEVFYPDPQLVKGLQQFQMRDGCRLQVYPSLDPFPTTN</sequence>
<dbReference type="Gene3D" id="1.10.8.430">
    <property type="entry name" value="Helical domain of apoptotic protease-activating factors"/>
    <property type="match status" value="1"/>
</dbReference>
<dbReference type="Gene3D" id="1.20.5.4130">
    <property type="match status" value="1"/>
</dbReference>
<dbReference type="InterPro" id="IPR058922">
    <property type="entry name" value="WHD_DRP"/>
</dbReference>
<dbReference type="AlphaFoldDB" id="A0A7N2N184"/>
<dbReference type="InterPro" id="IPR055414">
    <property type="entry name" value="LRR_R13L4/SHOC2-like"/>
</dbReference>
<evidence type="ECO:0000256" key="2">
    <source>
        <dbReference type="ARBA" id="ARBA00022741"/>
    </source>
</evidence>
<evidence type="ECO:0000313" key="9">
    <source>
        <dbReference type="Proteomes" id="UP000594261"/>
    </source>
</evidence>
<dbReference type="InterPro" id="IPR038005">
    <property type="entry name" value="RX-like_CC"/>
</dbReference>
<organism evidence="8 9">
    <name type="scientific">Quercus lobata</name>
    <name type="common">Valley oak</name>
    <dbReference type="NCBI Taxonomy" id="97700"/>
    <lineage>
        <taxon>Eukaryota</taxon>
        <taxon>Viridiplantae</taxon>
        <taxon>Streptophyta</taxon>
        <taxon>Embryophyta</taxon>
        <taxon>Tracheophyta</taxon>
        <taxon>Spermatophyta</taxon>
        <taxon>Magnoliopsida</taxon>
        <taxon>eudicotyledons</taxon>
        <taxon>Gunneridae</taxon>
        <taxon>Pentapetalae</taxon>
        <taxon>rosids</taxon>
        <taxon>fabids</taxon>
        <taxon>Fagales</taxon>
        <taxon>Fagaceae</taxon>
        <taxon>Quercus</taxon>
    </lineage>
</organism>
<dbReference type="Proteomes" id="UP000594261">
    <property type="component" value="Chromosome 11"/>
</dbReference>
<feature type="domain" description="Disease resistance protein winged helix" evidence="6">
    <location>
        <begin position="477"/>
        <end position="548"/>
    </location>
</feature>
<evidence type="ECO:0000259" key="7">
    <source>
        <dbReference type="Pfam" id="PF23598"/>
    </source>
</evidence>
<dbReference type="Gene3D" id="3.40.50.300">
    <property type="entry name" value="P-loop containing nucleotide triphosphate hydrolases"/>
    <property type="match status" value="2"/>
</dbReference>
<dbReference type="InterPro" id="IPR027417">
    <property type="entry name" value="P-loop_NTPase"/>
</dbReference>
<keyword evidence="2" id="KW-0547">Nucleotide-binding</keyword>
<dbReference type="Gramene" id="QL11p040919:mrna">
    <property type="protein sequence ID" value="QL11p040919:mrna"/>
    <property type="gene ID" value="QL11p040919"/>
</dbReference>
<keyword evidence="9" id="KW-1185">Reference proteome</keyword>
<dbReference type="Pfam" id="PF23559">
    <property type="entry name" value="WHD_DRP"/>
    <property type="match status" value="1"/>
</dbReference>
<dbReference type="InterPro" id="IPR032675">
    <property type="entry name" value="LRR_dom_sf"/>
</dbReference>
<dbReference type="FunFam" id="1.10.10.10:FF:000322">
    <property type="entry name" value="Probable disease resistance protein At1g63360"/>
    <property type="match status" value="1"/>
</dbReference>
<dbReference type="InterPro" id="IPR042197">
    <property type="entry name" value="Apaf_helical"/>
</dbReference>
<dbReference type="CDD" id="cd14798">
    <property type="entry name" value="RX-CC_like"/>
    <property type="match status" value="1"/>
</dbReference>
<reference evidence="8 9" key="1">
    <citation type="journal article" date="2016" name="G3 (Bethesda)">
        <title>First Draft Assembly and Annotation of the Genome of a California Endemic Oak Quercus lobata Nee (Fagaceae).</title>
        <authorList>
            <person name="Sork V.L."/>
            <person name="Fitz-Gibbon S.T."/>
            <person name="Puiu D."/>
            <person name="Crepeau M."/>
            <person name="Gugger P.F."/>
            <person name="Sherman R."/>
            <person name="Stevens K."/>
            <person name="Langley C.H."/>
            <person name="Pellegrini M."/>
            <person name="Salzberg S.L."/>
        </authorList>
    </citation>
    <scope>NUCLEOTIDE SEQUENCE [LARGE SCALE GENOMIC DNA]</scope>
    <source>
        <strain evidence="8 9">cv. SW786</strain>
    </source>
</reference>
<dbReference type="InParanoid" id="A0A7N2N184"/>
<accession>A0A7N2N184</accession>
<dbReference type="PANTHER" id="PTHR23155:SF1193">
    <property type="entry name" value="DISEASE RESISTANCE PROTEIN RPP13-RELATED"/>
    <property type="match status" value="1"/>
</dbReference>
<dbReference type="GO" id="GO:0043531">
    <property type="term" value="F:ADP binding"/>
    <property type="evidence" value="ECO:0007669"/>
    <property type="project" value="InterPro"/>
</dbReference>
<reference evidence="8" key="2">
    <citation type="submission" date="2021-01" db="UniProtKB">
        <authorList>
            <consortium name="EnsemblPlants"/>
        </authorList>
    </citation>
    <scope>IDENTIFICATION</scope>
</reference>
<name>A0A7N2N184_QUELO</name>
<evidence type="ECO:0000259" key="4">
    <source>
        <dbReference type="Pfam" id="PF00931"/>
    </source>
</evidence>
<evidence type="ECO:0000259" key="5">
    <source>
        <dbReference type="Pfam" id="PF18052"/>
    </source>
</evidence>
<dbReference type="GO" id="GO:0098542">
    <property type="term" value="P:defense response to other organism"/>
    <property type="evidence" value="ECO:0007669"/>
    <property type="project" value="TreeGrafter"/>
</dbReference>
<dbReference type="Gene3D" id="1.10.10.10">
    <property type="entry name" value="Winged helix-like DNA-binding domain superfamily/Winged helix DNA-binding domain"/>
    <property type="match status" value="1"/>
</dbReference>
<dbReference type="EMBL" id="LRBV02000011">
    <property type="status" value="NOT_ANNOTATED_CDS"/>
    <property type="molecule type" value="Genomic_DNA"/>
</dbReference>
<dbReference type="OMA" id="SKCHRIS"/>
<evidence type="ECO:0000256" key="1">
    <source>
        <dbReference type="ARBA" id="ARBA00022737"/>
    </source>
</evidence>
<dbReference type="SUPFAM" id="SSF52540">
    <property type="entry name" value="P-loop containing nucleoside triphosphate hydrolases"/>
    <property type="match status" value="1"/>
</dbReference>
<evidence type="ECO:0008006" key="10">
    <source>
        <dbReference type="Google" id="ProtNLM"/>
    </source>
</evidence>
<evidence type="ECO:0000313" key="8">
    <source>
        <dbReference type="EnsemblPlants" id="QL11p040919:mrna"/>
    </source>
</evidence>
<feature type="domain" description="Disease resistance R13L4/SHOC-2-like LRR" evidence="7">
    <location>
        <begin position="623"/>
        <end position="787"/>
    </location>
</feature>
<dbReference type="SUPFAM" id="SSF52058">
    <property type="entry name" value="L domain-like"/>
    <property type="match status" value="1"/>
</dbReference>